<dbReference type="Gene3D" id="1.20.1090.10">
    <property type="entry name" value="Dehydroquinate synthase-like - alpha domain"/>
    <property type="match status" value="1"/>
</dbReference>
<dbReference type="Gene3D" id="3.40.50.1970">
    <property type="match status" value="1"/>
</dbReference>
<evidence type="ECO:0000259" key="4">
    <source>
        <dbReference type="Pfam" id="PF00465"/>
    </source>
</evidence>
<dbReference type="RefSeq" id="WP_188774822.1">
    <property type="nucleotide sequence ID" value="NZ_BMMB01000003.1"/>
</dbReference>
<reference evidence="5 6" key="1">
    <citation type="submission" date="2023-07" db="EMBL/GenBank/DDBJ databases">
        <title>Genomic Encyclopedia of Type Strains, Phase IV (KMG-IV): sequencing the most valuable type-strain genomes for metagenomic binning, comparative biology and taxonomic classification.</title>
        <authorList>
            <person name="Goeker M."/>
        </authorList>
    </citation>
    <scope>NUCLEOTIDE SEQUENCE [LARGE SCALE GENOMIC DNA]</scope>
    <source>
        <strain evidence="5 6">DSM 22170</strain>
    </source>
</reference>
<evidence type="ECO:0000256" key="2">
    <source>
        <dbReference type="ARBA" id="ARBA00022723"/>
    </source>
</evidence>
<name>A0ABU1IT55_9BACL</name>
<keyword evidence="2" id="KW-0479">Metal-binding</keyword>
<dbReference type="InterPro" id="IPR016205">
    <property type="entry name" value="Glycerol_DH"/>
</dbReference>
<proteinExistence type="inferred from homology"/>
<dbReference type="Pfam" id="PF00465">
    <property type="entry name" value="Fe-ADH"/>
    <property type="match status" value="1"/>
</dbReference>
<dbReference type="SUPFAM" id="SSF56796">
    <property type="entry name" value="Dehydroquinate synthase-like"/>
    <property type="match status" value="1"/>
</dbReference>
<dbReference type="InterPro" id="IPR018211">
    <property type="entry name" value="ADH_Fe_CS"/>
</dbReference>
<dbReference type="GO" id="GO:0008888">
    <property type="term" value="F:glycerol dehydrogenase (NAD+) activity"/>
    <property type="evidence" value="ECO:0007669"/>
    <property type="project" value="UniProtKB-EC"/>
</dbReference>
<feature type="domain" description="Alcohol dehydrogenase iron-type/glycerol dehydrogenase GldA" evidence="4">
    <location>
        <begin position="7"/>
        <end position="153"/>
    </location>
</feature>
<comment type="caution">
    <text evidence="5">The sequence shown here is derived from an EMBL/GenBank/DDBJ whole genome shotgun (WGS) entry which is preliminary data.</text>
</comment>
<dbReference type="CDD" id="cd08550">
    <property type="entry name" value="GlyDH-like"/>
    <property type="match status" value="1"/>
</dbReference>
<evidence type="ECO:0000256" key="1">
    <source>
        <dbReference type="ARBA" id="ARBA00007358"/>
    </source>
</evidence>
<dbReference type="PANTHER" id="PTHR43616:SF3">
    <property type="entry name" value="HYDROXYCARBOXYLATE DEHYDROGENASE A"/>
    <property type="match status" value="1"/>
</dbReference>
<evidence type="ECO:0000313" key="6">
    <source>
        <dbReference type="Proteomes" id="UP001185028"/>
    </source>
</evidence>
<dbReference type="PANTHER" id="PTHR43616">
    <property type="entry name" value="GLYCEROL DEHYDROGENASE"/>
    <property type="match status" value="1"/>
</dbReference>
<protein>
    <submittedName>
        <fullName evidence="5">Glycerol dehydrogenase</fullName>
        <ecNumber evidence="5">1.1.1.6</ecNumber>
    </submittedName>
</protein>
<organism evidence="5 6">
    <name type="scientific">Paenibacillus hunanensis</name>
    <dbReference type="NCBI Taxonomy" id="539262"/>
    <lineage>
        <taxon>Bacteria</taxon>
        <taxon>Bacillati</taxon>
        <taxon>Bacillota</taxon>
        <taxon>Bacilli</taxon>
        <taxon>Bacillales</taxon>
        <taxon>Paenibacillaceae</taxon>
        <taxon>Paenibacillus</taxon>
    </lineage>
</organism>
<keyword evidence="3 5" id="KW-0560">Oxidoreductase</keyword>
<evidence type="ECO:0000313" key="5">
    <source>
        <dbReference type="EMBL" id="MDR6242359.1"/>
    </source>
</evidence>
<dbReference type="PIRSF" id="PIRSF000112">
    <property type="entry name" value="Glycerol_dehydrogenase"/>
    <property type="match status" value="1"/>
</dbReference>
<keyword evidence="6" id="KW-1185">Reference proteome</keyword>
<evidence type="ECO:0000256" key="3">
    <source>
        <dbReference type="ARBA" id="ARBA00023002"/>
    </source>
</evidence>
<dbReference type="EC" id="1.1.1.6" evidence="5"/>
<dbReference type="InterPro" id="IPR001670">
    <property type="entry name" value="ADH_Fe/GldA"/>
</dbReference>
<sequence>MVTVKAPAAYYNEPGLLKRSGEYIHTLGSHALIIGGHTALSITEEALQASLIAAGIRVEIKTFAGQCTVEEIGAYTAIAKQLQVDIIIAVGGGKVLDLSKAVAEDAGLPIVTIPTIPATCAAWSALTVLYDERGQAAGYRPLLRSPELVLADTDLLAQAPPRYLAAGIGDTLVKWYEFAVNLSGNAGSVALRSSVATARLALDILERHATAVYKEAGQPGYEPDAAFTEVTDAIIWLAGLVGSVQDGSVHAAIAHGLHDSLTRIEETHDRLHGEKVAFGLLTQWVLEGKSGVELERLASWLHELDLPITLDQLGITADVQPSATSIAEGLVLREGAAAQLDFAVTTEALQAAIIQANELGQTLSQRSLRPTLVQTIANA</sequence>
<dbReference type="EMBL" id="JAVDQH010000001">
    <property type="protein sequence ID" value="MDR6242359.1"/>
    <property type="molecule type" value="Genomic_DNA"/>
</dbReference>
<dbReference type="PROSITE" id="PS00913">
    <property type="entry name" value="ADH_IRON_1"/>
    <property type="match status" value="1"/>
</dbReference>
<gene>
    <name evidence="5" type="ORF">JOC58_000243</name>
</gene>
<dbReference type="Proteomes" id="UP001185028">
    <property type="component" value="Unassembled WGS sequence"/>
</dbReference>
<comment type="similarity">
    <text evidence="1">Belongs to the iron-containing alcohol dehydrogenase family.</text>
</comment>
<accession>A0ABU1IT55</accession>